<keyword evidence="2" id="KW-1185">Reference proteome</keyword>
<name>A0AA36DV28_CYLNA</name>
<organism evidence="1 2">
    <name type="scientific">Cylicocyclus nassatus</name>
    <name type="common">Nematode worm</name>
    <dbReference type="NCBI Taxonomy" id="53992"/>
    <lineage>
        <taxon>Eukaryota</taxon>
        <taxon>Metazoa</taxon>
        <taxon>Ecdysozoa</taxon>
        <taxon>Nematoda</taxon>
        <taxon>Chromadorea</taxon>
        <taxon>Rhabditida</taxon>
        <taxon>Rhabditina</taxon>
        <taxon>Rhabditomorpha</taxon>
        <taxon>Strongyloidea</taxon>
        <taxon>Strongylidae</taxon>
        <taxon>Cylicocyclus</taxon>
    </lineage>
</organism>
<dbReference type="EMBL" id="CATQJL010000112">
    <property type="protein sequence ID" value="CAJ0593587.1"/>
    <property type="molecule type" value="Genomic_DNA"/>
</dbReference>
<dbReference type="Proteomes" id="UP001176961">
    <property type="component" value="Unassembled WGS sequence"/>
</dbReference>
<protein>
    <submittedName>
        <fullName evidence="1">Uncharacterized protein</fullName>
    </submittedName>
</protein>
<comment type="caution">
    <text evidence="1">The sequence shown here is derived from an EMBL/GenBank/DDBJ whole genome shotgun (WGS) entry which is preliminary data.</text>
</comment>
<gene>
    <name evidence="1" type="ORF">CYNAS_LOCUS5570</name>
</gene>
<dbReference type="AlphaFoldDB" id="A0AA36DV28"/>
<accession>A0AA36DV28</accession>
<evidence type="ECO:0000313" key="2">
    <source>
        <dbReference type="Proteomes" id="UP001176961"/>
    </source>
</evidence>
<proteinExistence type="predicted"/>
<reference evidence="1" key="1">
    <citation type="submission" date="2023-07" db="EMBL/GenBank/DDBJ databases">
        <authorList>
            <consortium name="CYATHOMIX"/>
        </authorList>
    </citation>
    <scope>NUCLEOTIDE SEQUENCE</scope>
    <source>
        <strain evidence="1">N/A</strain>
    </source>
</reference>
<sequence>MHKFSIASFGREPTGLSLARSLKADFHVLEDEERDEYSEASLAKLATIFPTMELNILRKTVKIRKRYVPMFSEADKSLKRISTNNDECLVLNHGYSLNTDLFVDFNRDKTLRLLEFSQEFKNYAQDLLDEMKSKLGPAALCIHLGSGALTRAKNRTELEIEISKAAAVLTMEKNFFDLYIFSDQNFPPKLITSLRSRFGWHMNVHVADFSQMLDLYVASRVCGAALLTDTLSMHGWFLGYLTQIQENVYYVAKEDEAVLGQIML</sequence>
<evidence type="ECO:0000313" key="1">
    <source>
        <dbReference type="EMBL" id="CAJ0593587.1"/>
    </source>
</evidence>